<comment type="caution">
    <text evidence="1">The sequence shown here is derived from an EMBL/GenBank/DDBJ whole genome shotgun (WGS) entry which is preliminary data.</text>
</comment>
<protein>
    <submittedName>
        <fullName evidence="1">Uncharacterized protein</fullName>
    </submittedName>
</protein>
<accession>A0ABX9T4C2</accession>
<dbReference type="Proteomes" id="UP000276029">
    <property type="component" value="Unassembled WGS sequence"/>
</dbReference>
<gene>
    <name evidence="1" type="ORF">DFR51_0001</name>
</gene>
<dbReference type="EMBL" id="RBWX01000001">
    <property type="protein sequence ID" value="RKS94295.1"/>
    <property type="molecule type" value="Genomic_DNA"/>
</dbReference>
<reference evidence="1 2" key="1">
    <citation type="submission" date="2018-10" db="EMBL/GenBank/DDBJ databases">
        <title>Genomic Encyclopedia of Type Strains, Phase IV (KMG-IV): sequencing the most valuable type-strain genomes for metagenomic binning, comparative biology and taxonomic classification.</title>
        <authorList>
            <person name="Goeker M."/>
        </authorList>
    </citation>
    <scope>NUCLEOTIDE SEQUENCE [LARGE SCALE GENOMIC DNA]</scope>
    <source>
        <strain evidence="1 2">DSM 19791</strain>
    </source>
</reference>
<organism evidence="1 2">
    <name type="scientific">Sphingosinicella microcystinivorans</name>
    <dbReference type="NCBI Taxonomy" id="335406"/>
    <lineage>
        <taxon>Bacteria</taxon>
        <taxon>Pseudomonadati</taxon>
        <taxon>Pseudomonadota</taxon>
        <taxon>Alphaproteobacteria</taxon>
        <taxon>Sphingomonadales</taxon>
        <taxon>Sphingosinicellaceae</taxon>
        <taxon>Sphingosinicella</taxon>
    </lineage>
</organism>
<evidence type="ECO:0000313" key="2">
    <source>
        <dbReference type="Proteomes" id="UP000276029"/>
    </source>
</evidence>
<sequence length="46" mass="5489">KPLVRRLMTDMEEDLGTKLDWVAVDHFNTGHRPHRVRARRTDADFE</sequence>
<name>A0ABX9T4C2_SPHMI</name>
<keyword evidence="2" id="KW-1185">Reference proteome</keyword>
<feature type="non-terminal residue" evidence="1">
    <location>
        <position position="1"/>
    </location>
</feature>
<proteinExistence type="predicted"/>
<evidence type="ECO:0000313" key="1">
    <source>
        <dbReference type="EMBL" id="RKS94295.1"/>
    </source>
</evidence>